<dbReference type="PANTHER" id="PTHR35605">
    <property type="entry name" value="ECP2 EFFECTOR PROTEIN DOMAIN-CONTAINING PROTEIN-RELATED"/>
    <property type="match status" value="1"/>
</dbReference>
<protein>
    <submittedName>
        <fullName evidence="2">Uncharacterized protein</fullName>
    </submittedName>
</protein>
<dbReference type="RefSeq" id="XP_024735689.1">
    <property type="nucleotide sequence ID" value="XM_024883216.1"/>
</dbReference>
<evidence type="ECO:0000313" key="3">
    <source>
        <dbReference type="Proteomes" id="UP000235371"/>
    </source>
</evidence>
<dbReference type="Proteomes" id="UP000235371">
    <property type="component" value="Unassembled WGS sequence"/>
</dbReference>
<dbReference type="AlphaFoldDB" id="A0A2J6T6Y8"/>
<sequence length="222" mass="24168">MHHLSLTIFFALFLPFTLVQFSSCLPLPDLTALTVLSQVLSAPSEGILPALGPTSENTVLATFIGSYGDHDYNLNGTVQEVMAQLKEMHPGVELENGEVMGLVARNKIKPPLCVPVAGQDWTAAFMSHIDAGIFYLNNLHTRLGISAKSCSRISCSYDSAIYLCNDNGYYIAPASTYIASYAQDLVNLCTTGSFDKFPDYRKTGGQEFDSDGYNVIVKQDSC</sequence>
<organism evidence="2 3">
    <name type="scientific">Hyaloscypha bicolor E</name>
    <dbReference type="NCBI Taxonomy" id="1095630"/>
    <lineage>
        <taxon>Eukaryota</taxon>
        <taxon>Fungi</taxon>
        <taxon>Dikarya</taxon>
        <taxon>Ascomycota</taxon>
        <taxon>Pezizomycotina</taxon>
        <taxon>Leotiomycetes</taxon>
        <taxon>Helotiales</taxon>
        <taxon>Hyaloscyphaceae</taxon>
        <taxon>Hyaloscypha</taxon>
        <taxon>Hyaloscypha bicolor</taxon>
    </lineage>
</organism>
<dbReference type="PANTHER" id="PTHR35605:SF1">
    <property type="entry name" value="ECP2 EFFECTOR PROTEIN DOMAIN-CONTAINING PROTEIN-RELATED"/>
    <property type="match status" value="1"/>
</dbReference>
<dbReference type="GeneID" id="36591293"/>
<name>A0A2J6T6Y8_9HELO</name>
<proteinExistence type="predicted"/>
<gene>
    <name evidence="2" type="ORF">K444DRAFT_630466</name>
</gene>
<keyword evidence="3" id="KW-1185">Reference proteome</keyword>
<dbReference type="STRING" id="1095630.A0A2J6T6Y8"/>
<evidence type="ECO:0000313" key="2">
    <source>
        <dbReference type="EMBL" id="PMD58785.1"/>
    </source>
</evidence>
<dbReference type="OrthoDB" id="3466524at2759"/>
<reference evidence="2 3" key="1">
    <citation type="submission" date="2016-04" db="EMBL/GenBank/DDBJ databases">
        <title>A degradative enzymes factory behind the ericoid mycorrhizal symbiosis.</title>
        <authorList>
            <consortium name="DOE Joint Genome Institute"/>
            <person name="Martino E."/>
            <person name="Morin E."/>
            <person name="Grelet G."/>
            <person name="Kuo A."/>
            <person name="Kohler A."/>
            <person name="Daghino S."/>
            <person name="Barry K."/>
            <person name="Choi C."/>
            <person name="Cichocki N."/>
            <person name="Clum A."/>
            <person name="Copeland A."/>
            <person name="Hainaut M."/>
            <person name="Haridas S."/>
            <person name="Labutti K."/>
            <person name="Lindquist E."/>
            <person name="Lipzen A."/>
            <person name="Khouja H.-R."/>
            <person name="Murat C."/>
            <person name="Ohm R."/>
            <person name="Olson A."/>
            <person name="Spatafora J."/>
            <person name="Veneault-Fourrey C."/>
            <person name="Henrissat B."/>
            <person name="Grigoriev I."/>
            <person name="Martin F."/>
            <person name="Perotto S."/>
        </authorList>
    </citation>
    <scope>NUCLEOTIDE SEQUENCE [LARGE SCALE GENOMIC DNA]</scope>
    <source>
        <strain evidence="2 3">E</strain>
    </source>
</reference>
<dbReference type="InParanoid" id="A0A2J6T6Y8"/>
<accession>A0A2J6T6Y8</accession>
<evidence type="ECO:0000256" key="1">
    <source>
        <dbReference type="SAM" id="SignalP"/>
    </source>
</evidence>
<keyword evidence="1" id="KW-0732">Signal</keyword>
<dbReference type="EMBL" id="KZ613817">
    <property type="protein sequence ID" value="PMD58785.1"/>
    <property type="molecule type" value="Genomic_DNA"/>
</dbReference>
<feature type="chain" id="PRO_5014377733" evidence="1">
    <location>
        <begin position="25"/>
        <end position="222"/>
    </location>
</feature>
<feature type="signal peptide" evidence="1">
    <location>
        <begin position="1"/>
        <end position="24"/>
    </location>
</feature>